<evidence type="ECO:0000256" key="4">
    <source>
        <dbReference type="ARBA" id="ARBA00022679"/>
    </source>
</evidence>
<dbReference type="Gene3D" id="1.10.20.140">
    <property type="match status" value="1"/>
</dbReference>
<keyword evidence="8 10" id="KW-0460">Magnesium</keyword>
<proteinExistence type="inferred from homology"/>
<reference evidence="14 15" key="1">
    <citation type="journal article" date="2016" name="Nat. Commun.">
        <title>Thousands of microbial genomes shed light on interconnected biogeochemical processes in an aquifer system.</title>
        <authorList>
            <person name="Anantharaman K."/>
            <person name="Brown C.T."/>
            <person name="Hug L.A."/>
            <person name="Sharon I."/>
            <person name="Castelle C.J."/>
            <person name="Probst A.J."/>
            <person name="Thomas B.C."/>
            <person name="Singh A."/>
            <person name="Wilkins M.J."/>
            <person name="Karaoz U."/>
            <person name="Brodie E.L."/>
            <person name="Williams K.H."/>
            <person name="Hubbard S.S."/>
            <person name="Banfield J.F."/>
        </authorList>
    </citation>
    <scope>NUCLEOTIDE SEQUENCE [LARGE SCALE GENOMIC DNA]</scope>
</reference>
<comment type="cofactor">
    <cofactor evidence="1 10">
        <name>Mg(2+)</name>
        <dbReference type="ChEBI" id="CHEBI:18420"/>
    </cofactor>
</comment>
<dbReference type="AlphaFoldDB" id="A0A1F6M7E4"/>
<evidence type="ECO:0000256" key="7">
    <source>
        <dbReference type="ARBA" id="ARBA00022840"/>
    </source>
</evidence>
<dbReference type="HAMAP" id="MF_00185">
    <property type="entry name" value="IPP_trans"/>
    <property type="match status" value="1"/>
</dbReference>
<dbReference type="Gene3D" id="3.40.50.300">
    <property type="entry name" value="P-loop containing nucleotide triphosphate hydrolases"/>
    <property type="match status" value="1"/>
</dbReference>
<dbReference type="InterPro" id="IPR039657">
    <property type="entry name" value="Dimethylallyltransferase"/>
</dbReference>
<evidence type="ECO:0000313" key="15">
    <source>
        <dbReference type="Proteomes" id="UP000176532"/>
    </source>
</evidence>
<evidence type="ECO:0000256" key="10">
    <source>
        <dbReference type="HAMAP-Rule" id="MF_00185"/>
    </source>
</evidence>
<dbReference type="STRING" id="1798682.A3C15_01850"/>
<organism evidence="14 15">
    <name type="scientific">Candidatus Magasanikbacteria bacterium RIFCSPHIGHO2_02_FULL_50_9b</name>
    <dbReference type="NCBI Taxonomy" id="1798682"/>
    <lineage>
        <taxon>Bacteria</taxon>
        <taxon>Candidatus Magasanikiibacteriota</taxon>
    </lineage>
</organism>
<dbReference type="NCBIfam" id="TIGR00174">
    <property type="entry name" value="miaA"/>
    <property type="match status" value="1"/>
</dbReference>
<feature type="binding site" evidence="10">
    <location>
        <begin position="16"/>
        <end position="21"/>
    </location>
    <ligand>
        <name>substrate</name>
    </ligand>
</feature>
<evidence type="ECO:0000256" key="6">
    <source>
        <dbReference type="ARBA" id="ARBA00022741"/>
    </source>
</evidence>
<keyword evidence="6 10" id="KW-0547">Nucleotide-binding</keyword>
<feature type="site" description="Interaction with substrate tRNA" evidence="10">
    <location>
        <position position="101"/>
    </location>
</feature>
<dbReference type="SUPFAM" id="SSF52540">
    <property type="entry name" value="P-loop containing nucleoside triphosphate hydrolases"/>
    <property type="match status" value="2"/>
</dbReference>
<evidence type="ECO:0000256" key="8">
    <source>
        <dbReference type="ARBA" id="ARBA00022842"/>
    </source>
</evidence>
<evidence type="ECO:0000313" key="14">
    <source>
        <dbReference type="EMBL" id="OGH67478.1"/>
    </source>
</evidence>
<name>A0A1F6M7E4_9BACT</name>
<evidence type="ECO:0000256" key="12">
    <source>
        <dbReference type="RuleBase" id="RU003784"/>
    </source>
</evidence>
<comment type="caution">
    <text evidence="10">Lacks conserved residue(s) required for the propagation of feature annotation.</text>
</comment>
<dbReference type="EC" id="2.5.1.75" evidence="10"/>
<comment type="similarity">
    <text evidence="3 10 13">Belongs to the IPP transferase family.</text>
</comment>
<keyword evidence="5 10" id="KW-0819">tRNA processing</keyword>
<comment type="function">
    <text evidence="2 10 12">Catalyzes the transfer of a dimethylallyl group onto the adenine at position 37 in tRNAs that read codons beginning with uridine, leading to the formation of N6-(dimethylallyl)adenosine (i(6)A).</text>
</comment>
<evidence type="ECO:0000256" key="2">
    <source>
        <dbReference type="ARBA" id="ARBA00003213"/>
    </source>
</evidence>
<dbReference type="InterPro" id="IPR018022">
    <property type="entry name" value="IPT"/>
</dbReference>
<accession>A0A1F6M7E4</accession>
<dbReference type="EMBL" id="MFQD01000045">
    <property type="protein sequence ID" value="OGH67478.1"/>
    <property type="molecule type" value="Genomic_DNA"/>
</dbReference>
<evidence type="ECO:0000256" key="1">
    <source>
        <dbReference type="ARBA" id="ARBA00001946"/>
    </source>
</evidence>
<dbReference type="Pfam" id="PF01715">
    <property type="entry name" value="IPPT"/>
    <property type="match status" value="1"/>
</dbReference>
<comment type="catalytic activity">
    <reaction evidence="9 10 11">
        <text>adenosine(37) in tRNA + dimethylallyl diphosphate = N(6)-dimethylallyladenosine(37) in tRNA + diphosphate</text>
        <dbReference type="Rhea" id="RHEA:26482"/>
        <dbReference type="Rhea" id="RHEA-COMP:10162"/>
        <dbReference type="Rhea" id="RHEA-COMP:10375"/>
        <dbReference type="ChEBI" id="CHEBI:33019"/>
        <dbReference type="ChEBI" id="CHEBI:57623"/>
        <dbReference type="ChEBI" id="CHEBI:74411"/>
        <dbReference type="ChEBI" id="CHEBI:74415"/>
        <dbReference type="EC" id="2.5.1.75"/>
    </reaction>
</comment>
<feature type="site" description="Interaction with substrate tRNA" evidence="10">
    <location>
        <position position="123"/>
    </location>
</feature>
<evidence type="ECO:0000256" key="9">
    <source>
        <dbReference type="ARBA" id="ARBA00049563"/>
    </source>
</evidence>
<dbReference type="GO" id="GO:0006400">
    <property type="term" value="P:tRNA modification"/>
    <property type="evidence" value="ECO:0007669"/>
    <property type="project" value="TreeGrafter"/>
</dbReference>
<dbReference type="GO" id="GO:0052381">
    <property type="term" value="F:tRNA dimethylallyltransferase activity"/>
    <property type="evidence" value="ECO:0007669"/>
    <property type="project" value="UniProtKB-UniRule"/>
</dbReference>
<evidence type="ECO:0000256" key="5">
    <source>
        <dbReference type="ARBA" id="ARBA00022694"/>
    </source>
</evidence>
<evidence type="ECO:0000256" key="11">
    <source>
        <dbReference type="RuleBase" id="RU003783"/>
    </source>
</evidence>
<comment type="subunit">
    <text evidence="10">Monomer.</text>
</comment>
<dbReference type="PANTHER" id="PTHR11088:SF60">
    <property type="entry name" value="TRNA DIMETHYLALLYLTRANSFERASE"/>
    <property type="match status" value="1"/>
</dbReference>
<sequence>MKFLKKIPIILIVGPTAAGKSLVAEEIRAKNDGEIINADATQVYRGLSILSAAPRELAGTHLYCFREVSELYSFAAYRVDADQCIADVWRRGKLPIIVGGTGLYVDALIHRTTTPPVTSIKIREQVARLSPSQVLDELRSRDPEILEFLDLKNPRRVQRALEVALQTGVSMRSFGVEREPTPYEPLWIGVTAQRDVLHTRIAARIDEMLGGGAIKEVQELLREGHTHDEPGMKAIGVAEISALLDGSISCDEARDRMITRTRQYARRQQTWFRKNSVIVWYNSSDDLCRLVRDFLQINFKVS</sequence>
<evidence type="ECO:0000256" key="3">
    <source>
        <dbReference type="ARBA" id="ARBA00005842"/>
    </source>
</evidence>
<keyword evidence="4 10" id="KW-0808">Transferase</keyword>
<dbReference type="Proteomes" id="UP000176532">
    <property type="component" value="Unassembled WGS sequence"/>
</dbReference>
<comment type="caution">
    <text evidence="14">The sequence shown here is derived from an EMBL/GenBank/DDBJ whole genome shotgun (WGS) entry which is preliminary data.</text>
</comment>
<gene>
    <name evidence="10" type="primary">miaA</name>
    <name evidence="14" type="ORF">A3C15_01850</name>
</gene>
<keyword evidence="7 10" id="KW-0067">ATP-binding</keyword>
<evidence type="ECO:0000256" key="13">
    <source>
        <dbReference type="RuleBase" id="RU003785"/>
    </source>
</evidence>
<dbReference type="PANTHER" id="PTHR11088">
    <property type="entry name" value="TRNA DIMETHYLALLYLTRANSFERASE"/>
    <property type="match status" value="1"/>
</dbReference>
<protein>
    <recommendedName>
        <fullName evidence="10">tRNA dimethylallyltransferase</fullName>
        <ecNumber evidence="10">2.5.1.75</ecNumber>
    </recommendedName>
    <alternativeName>
        <fullName evidence="10">Dimethylallyl diphosphate:tRNA dimethylallyltransferase</fullName>
        <shortName evidence="10">DMAPP:tRNA dimethylallyltransferase</shortName>
        <shortName evidence="10">DMATase</shortName>
    </alternativeName>
    <alternativeName>
        <fullName evidence="10">Isopentenyl-diphosphate:tRNA isopentenyltransferase</fullName>
        <shortName evidence="10">IPP transferase</shortName>
        <shortName evidence="10">IPPT</shortName>
        <shortName evidence="10">IPTase</shortName>
    </alternativeName>
</protein>
<feature type="binding site" evidence="10">
    <location>
        <begin position="14"/>
        <end position="21"/>
    </location>
    <ligand>
        <name>ATP</name>
        <dbReference type="ChEBI" id="CHEBI:30616"/>
    </ligand>
</feature>
<dbReference type="GO" id="GO:0005524">
    <property type="term" value="F:ATP binding"/>
    <property type="evidence" value="ECO:0007669"/>
    <property type="project" value="UniProtKB-UniRule"/>
</dbReference>
<dbReference type="InterPro" id="IPR027417">
    <property type="entry name" value="P-loop_NTPase"/>
</dbReference>